<dbReference type="Pfam" id="PF00014">
    <property type="entry name" value="Kunitz_BPTI"/>
    <property type="match status" value="1"/>
</dbReference>
<proteinExistence type="predicted"/>
<evidence type="ECO:0000313" key="4">
    <source>
        <dbReference type="Proteomes" id="UP001152888"/>
    </source>
</evidence>
<dbReference type="Proteomes" id="UP001152888">
    <property type="component" value="Unassembled WGS sequence"/>
</dbReference>
<dbReference type="EMBL" id="CAKOFQ010006663">
    <property type="protein sequence ID" value="CAH1956049.1"/>
    <property type="molecule type" value="Genomic_DNA"/>
</dbReference>
<feature type="chain" id="PRO_5040174729" description="BPTI/Kunitz inhibitor domain-containing protein" evidence="1">
    <location>
        <begin position="23"/>
        <end position="86"/>
    </location>
</feature>
<keyword evidence="1" id="KW-0732">Signal</keyword>
<dbReference type="AlphaFoldDB" id="A0A9P0JMC8"/>
<evidence type="ECO:0000313" key="3">
    <source>
        <dbReference type="EMBL" id="CAH1956049.1"/>
    </source>
</evidence>
<accession>A0A9P0JMC8</accession>
<name>A0A9P0JMC8_ACAOB</name>
<evidence type="ECO:0000256" key="1">
    <source>
        <dbReference type="SAM" id="SignalP"/>
    </source>
</evidence>
<sequence length="86" mass="9206">MYSRKTLILLAVLAVTVLSVGAFDKSDCAKNVEDGPIACLAYIKVYKWSPADNKCVSATYGGCHATNNNFPTENDCNKVAKPVCSS</sequence>
<dbReference type="OrthoDB" id="6775666at2759"/>
<dbReference type="Gene3D" id="4.10.410.10">
    <property type="entry name" value="Pancreatic trypsin inhibitor Kunitz domain"/>
    <property type="match status" value="1"/>
</dbReference>
<feature type="domain" description="BPTI/Kunitz inhibitor" evidence="2">
    <location>
        <begin position="28"/>
        <end position="80"/>
    </location>
</feature>
<protein>
    <recommendedName>
        <fullName evidence="2">BPTI/Kunitz inhibitor domain-containing protein</fullName>
    </recommendedName>
</protein>
<dbReference type="SMART" id="SM00131">
    <property type="entry name" value="KU"/>
    <property type="match status" value="1"/>
</dbReference>
<gene>
    <name evidence="3" type="ORF">ACAOBT_LOCUS1395</name>
</gene>
<dbReference type="InterPro" id="IPR036880">
    <property type="entry name" value="Kunitz_BPTI_sf"/>
</dbReference>
<evidence type="ECO:0000259" key="2">
    <source>
        <dbReference type="PROSITE" id="PS50279"/>
    </source>
</evidence>
<dbReference type="GO" id="GO:0004867">
    <property type="term" value="F:serine-type endopeptidase inhibitor activity"/>
    <property type="evidence" value="ECO:0007669"/>
    <property type="project" value="InterPro"/>
</dbReference>
<keyword evidence="4" id="KW-1185">Reference proteome</keyword>
<dbReference type="InterPro" id="IPR002223">
    <property type="entry name" value="Kunitz_BPTI"/>
</dbReference>
<dbReference type="SUPFAM" id="SSF57362">
    <property type="entry name" value="BPTI-like"/>
    <property type="match status" value="1"/>
</dbReference>
<comment type="caution">
    <text evidence="3">The sequence shown here is derived from an EMBL/GenBank/DDBJ whole genome shotgun (WGS) entry which is preliminary data.</text>
</comment>
<organism evidence="3 4">
    <name type="scientific">Acanthoscelides obtectus</name>
    <name type="common">Bean weevil</name>
    <name type="synonym">Bruchus obtectus</name>
    <dbReference type="NCBI Taxonomy" id="200917"/>
    <lineage>
        <taxon>Eukaryota</taxon>
        <taxon>Metazoa</taxon>
        <taxon>Ecdysozoa</taxon>
        <taxon>Arthropoda</taxon>
        <taxon>Hexapoda</taxon>
        <taxon>Insecta</taxon>
        <taxon>Pterygota</taxon>
        <taxon>Neoptera</taxon>
        <taxon>Endopterygota</taxon>
        <taxon>Coleoptera</taxon>
        <taxon>Polyphaga</taxon>
        <taxon>Cucujiformia</taxon>
        <taxon>Chrysomeloidea</taxon>
        <taxon>Chrysomelidae</taxon>
        <taxon>Bruchinae</taxon>
        <taxon>Bruchini</taxon>
        <taxon>Acanthoscelides</taxon>
    </lineage>
</organism>
<feature type="signal peptide" evidence="1">
    <location>
        <begin position="1"/>
        <end position="22"/>
    </location>
</feature>
<reference evidence="3" key="1">
    <citation type="submission" date="2022-03" db="EMBL/GenBank/DDBJ databases">
        <authorList>
            <person name="Sayadi A."/>
        </authorList>
    </citation>
    <scope>NUCLEOTIDE SEQUENCE</scope>
</reference>
<dbReference type="PROSITE" id="PS50279">
    <property type="entry name" value="BPTI_KUNITZ_2"/>
    <property type="match status" value="1"/>
</dbReference>